<name>A0A9J6GJ56_HAELO</name>
<feature type="region of interest" description="Disordered" evidence="1">
    <location>
        <begin position="65"/>
        <end position="88"/>
    </location>
</feature>
<dbReference type="AlphaFoldDB" id="A0A9J6GJ56"/>
<reference evidence="2 3" key="1">
    <citation type="journal article" date="2020" name="Cell">
        <title>Large-Scale Comparative Analyses of Tick Genomes Elucidate Their Genetic Diversity and Vector Capacities.</title>
        <authorList>
            <consortium name="Tick Genome and Microbiome Consortium (TIGMIC)"/>
            <person name="Jia N."/>
            <person name="Wang J."/>
            <person name="Shi W."/>
            <person name="Du L."/>
            <person name="Sun Y."/>
            <person name="Zhan W."/>
            <person name="Jiang J.F."/>
            <person name="Wang Q."/>
            <person name="Zhang B."/>
            <person name="Ji P."/>
            <person name="Bell-Sakyi L."/>
            <person name="Cui X.M."/>
            <person name="Yuan T.T."/>
            <person name="Jiang B.G."/>
            <person name="Yang W.F."/>
            <person name="Lam T.T."/>
            <person name="Chang Q.C."/>
            <person name="Ding S.J."/>
            <person name="Wang X.J."/>
            <person name="Zhu J.G."/>
            <person name="Ruan X.D."/>
            <person name="Zhao L."/>
            <person name="Wei J.T."/>
            <person name="Ye R.Z."/>
            <person name="Que T.C."/>
            <person name="Du C.H."/>
            <person name="Zhou Y.H."/>
            <person name="Cheng J.X."/>
            <person name="Dai P.F."/>
            <person name="Guo W.B."/>
            <person name="Han X.H."/>
            <person name="Huang E.J."/>
            <person name="Li L.F."/>
            <person name="Wei W."/>
            <person name="Gao Y.C."/>
            <person name="Liu J.Z."/>
            <person name="Shao H.Z."/>
            <person name="Wang X."/>
            <person name="Wang C.C."/>
            <person name="Yang T.C."/>
            <person name="Huo Q.B."/>
            <person name="Li W."/>
            <person name="Chen H.Y."/>
            <person name="Chen S.E."/>
            <person name="Zhou L.G."/>
            <person name="Ni X.B."/>
            <person name="Tian J.H."/>
            <person name="Sheng Y."/>
            <person name="Liu T."/>
            <person name="Pan Y.S."/>
            <person name="Xia L.Y."/>
            <person name="Li J."/>
            <person name="Zhao F."/>
            <person name="Cao W.C."/>
        </authorList>
    </citation>
    <scope>NUCLEOTIDE SEQUENCE [LARGE SCALE GENOMIC DNA]</scope>
    <source>
        <strain evidence="2">HaeL-2018</strain>
    </source>
</reference>
<dbReference type="EMBL" id="JABSTR010000007">
    <property type="protein sequence ID" value="KAH9375533.1"/>
    <property type="molecule type" value="Genomic_DNA"/>
</dbReference>
<evidence type="ECO:0000256" key="1">
    <source>
        <dbReference type="SAM" id="MobiDB-lite"/>
    </source>
</evidence>
<evidence type="ECO:0000313" key="3">
    <source>
        <dbReference type="Proteomes" id="UP000821853"/>
    </source>
</evidence>
<protein>
    <submittedName>
        <fullName evidence="2">Uncharacterized protein</fullName>
    </submittedName>
</protein>
<sequence>MPTFDVKRGSLQGTAGMSIVLRFLTEPELGSCGERSGLSLVARALRLQSRLCFCALEPLTRLSNEKIQGRSSRSHPLHHPTTFTSRSR</sequence>
<accession>A0A9J6GJ56</accession>
<dbReference type="VEuPathDB" id="VectorBase:HLOH_040759"/>
<comment type="caution">
    <text evidence="2">The sequence shown here is derived from an EMBL/GenBank/DDBJ whole genome shotgun (WGS) entry which is preliminary data.</text>
</comment>
<keyword evidence="3" id="KW-1185">Reference proteome</keyword>
<evidence type="ECO:0000313" key="2">
    <source>
        <dbReference type="EMBL" id="KAH9375533.1"/>
    </source>
</evidence>
<proteinExistence type="predicted"/>
<dbReference type="Proteomes" id="UP000821853">
    <property type="component" value="Chromosome 5"/>
</dbReference>
<gene>
    <name evidence="2" type="ORF">HPB48_014914</name>
</gene>
<organism evidence="2 3">
    <name type="scientific">Haemaphysalis longicornis</name>
    <name type="common">Bush tick</name>
    <dbReference type="NCBI Taxonomy" id="44386"/>
    <lineage>
        <taxon>Eukaryota</taxon>
        <taxon>Metazoa</taxon>
        <taxon>Ecdysozoa</taxon>
        <taxon>Arthropoda</taxon>
        <taxon>Chelicerata</taxon>
        <taxon>Arachnida</taxon>
        <taxon>Acari</taxon>
        <taxon>Parasitiformes</taxon>
        <taxon>Ixodida</taxon>
        <taxon>Ixodoidea</taxon>
        <taxon>Ixodidae</taxon>
        <taxon>Haemaphysalinae</taxon>
        <taxon>Haemaphysalis</taxon>
    </lineage>
</organism>